<accession>A0A4V2SA46</accession>
<dbReference type="RefSeq" id="WP_279233143.1">
    <property type="nucleotide sequence ID" value="NZ_SLWV01000031.1"/>
</dbReference>
<dbReference type="EMBL" id="SLWV01000031">
    <property type="protein sequence ID" value="TCO69490.1"/>
    <property type="molecule type" value="Genomic_DNA"/>
</dbReference>
<reference evidence="1 2" key="1">
    <citation type="submission" date="2019-03" db="EMBL/GenBank/DDBJ databases">
        <title>Genomic Encyclopedia of Type Strains, Phase IV (KMG-IV): sequencing the most valuable type-strain genomes for metagenomic binning, comparative biology and taxonomic classification.</title>
        <authorList>
            <person name="Goeker M."/>
        </authorList>
    </citation>
    <scope>NUCLEOTIDE SEQUENCE [LARGE SCALE GENOMIC DNA]</scope>
    <source>
        <strain evidence="1 2">DSM 102940</strain>
    </source>
</reference>
<sequence>MTMTKADALAILERIKNQVKEVLADGSTTGNVEENQEQHA</sequence>
<organism evidence="1 2">
    <name type="scientific">Marinisporobacter balticus</name>
    <dbReference type="NCBI Taxonomy" id="2018667"/>
    <lineage>
        <taxon>Bacteria</taxon>
        <taxon>Bacillati</taxon>
        <taxon>Bacillota</taxon>
        <taxon>Clostridia</taxon>
        <taxon>Peptostreptococcales</taxon>
        <taxon>Thermotaleaceae</taxon>
        <taxon>Marinisporobacter</taxon>
    </lineage>
</organism>
<protein>
    <submittedName>
        <fullName evidence="1">Uncharacterized protein</fullName>
    </submittedName>
</protein>
<dbReference type="Proteomes" id="UP000294919">
    <property type="component" value="Unassembled WGS sequence"/>
</dbReference>
<evidence type="ECO:0000313" key="2">
    <source>
        <dbReference type="Proteomes" id="UP000294919"/>
    </source>
</evidence>
<gene>
    <name evidence="1" type="ORF">EV214_13114</name>
</gene>
<keyword evidence="2" id="KW-1185">Reference proteome</keyword>
<name>A0A4V2SA46_9FIRM</name>
<comment type="caution">
    <text evidence="1">The sequence shown here is derived from an EMBL/GenBank/DDBJ whole genome shotgun (WGS) entry which is preliminary data.</text>
</comment>
<dbReference type="AlphaFoldDB" id="A0A4V2SA46"/>
<evidence type="ECO:0000313" key="1">
    <source>
        <dbReference type="EMBL" id="TCO69490.1"/>
    </source>
</evidence>
<proteinExistence type="predicted"/>